<gene>
    <name evidence="1" type="ORF">rsdtw13_23660</name>
</gene>
<organism evidence="1 2">
    <name type="scientific">Inconstantimicrobium mannanitabidum</name>
    <dbReference type="NCBI Taxonomy" id="1604901"/>
    <lineage>
        <taxon>Bacteria</taxon>
        <taxon>Bacillati</taxon>
        <taxon>Bacillota</taxon>
        <taxon>Clostridia</taxon>
        <taxon>Eubacteriales</taxon>
        <taxon>Clostridiaceae</taxon>
        <taxon>Inconstantimicrobium</taxon>
    </lineage>
</organism>
<protein>
    <submittedName>
        <fullName evidence="1">Uncharacterized protein</fullName>
    </submittedName>
</protein>
<comment type="caution">
    <text evidence="1">The sequence shown here is derived from an EMBL/GenBank/DDBJ whole genome shotgun (WGS) entry which is preliminary data.</text>
</comment>
<evidence type="ECO:0000313" key="1">
    <source>
        <dbReference type="EMBL" id="GKX67108.1"/>
    </source>
</evidence>
<proteinExistence type="predicted"/>
<dbReference type="EMBL" id="BROD01000001">
    <property type="protein sequence ID" value="GKX67108.1"/>
    <property type="molecule type" value="Genomic_DNA"/>
</dbReference>
<keyword evidence="2" id="KW-1185">Reference proteome</keyword>
<accession>A0ACB5RDJ1</accession>
<name>A0ACB5RDJ1_9CLOT</name>
<sequence length="402" mass="45395">MENVKSISPDLFWVGSLDPNLKVFDVIMETEFGTTYNSYLLKGTEGTAIFETVKDKFFDDYLEKIKSLVDPSTINYIVVNHTEPDHSGSAAKLLEYAPNATVVGSSQAILFLQQIVNKPFKSQVVKEGETLNLGNKTIRFISAPNLHWPDTMYSYVEEEKTLITCDSFGAHYCSDKIFRNDLEKEKDAEYLKAFKFYFDMIIGPFKPFVLTALTKINDLDIKYICPGHGMVLSGEYIDKYKALYKEWSTVEKRKTPSIILGYVSAYGFTEKLANKIAEGIKSTNDQYEVLVYDLSIAKQDEVIKEIEQASGLLIGSPTILADALPPVLSLLYTLNPAIHKGKYAACFGSYGWSGEATKNIQQRFVQLKFKTPLEPLKIKFNPSDEELQQAFDFGVEFVKSMQ</sequence>
<reference evidence="1" key="1">
    <citation type="journal article" date="2025" name="Int. J. Syst. Evol. Microbiol.">
        <title>Inconstantimicrobium mannanitabidum sp. nov., a novel member of the family Clostridiaceae isolated from anoxic soil under the treatment of reductive soil disinfestation.</title>
        <authorList>
            <person name="Ueki A."/>
            <person name="Tonouchi A."/>
            <person name="Honma S."/>
            <person name="Kaku N."/>
            <person name="Ueki K."/>
        </authorList>
    </citation>
    <scope>NUCLEOTIDE SEQUENCE</scope>
    <source>
        <strain evidence="1">TW13</strain>
    </source>
</reference>
<dbReference type="Proteomes" id="UP001058074">
    <property type="component" value="Unassembled WGS sequence"/>
</dbReference>
<evidence type="ECO:0000313" key="2">
    <source>
        <dbReference type="Proteomes" id="UP001058074"/>
    </source>
</evidence>